<reference evidence="7" key="3">
    <citation type="submission" date="2020-05" db="EMBL/GenBank/DDBJ databases">
        <authorList>
            <person name="Rincon C."/>
            <person name="Sanders R I."/>
            <person name="Robbins C."/>
            <person name="Chaturvedi A."/>
        </authorList>
    </citation>
    <scope>NUCLEOTIDE SEQUENCE</scope>
    <source>
        <strain evidence="7">CHB12</strain>
    </source>
</reference>
<keyword evidence="5" id="KW-0443">Lipid metabolism</keyword>
<feature type="domain" description="Lipase-like C-terminal" evidence="6">
    <location>
        <begin position="26"/>
        <end position="184"/>
    </location>
</feature>
<comment type="caution">
    <text evidence="8">The sequence shown here is derived from an EMBL/GenBank/DDBJ whole genome shotgun (WGS) entry which is preliminary data.</text>
</comment>
<dbReference type="InterPro" id="IPR029058">
    <property type="entry name" value="AB_hydrolase_fold"/>
</dbReference>
<reference evidence="8 9" key="1">
    <citation type="submission" date="2016-04" db="EMBL/GenBank/DDBJ databases">
        <title>Genome analyses suggest a sexual origin of heterokaryosis in a supposedly ancient asexual fungus.</title>
        <authorList>
            <person name="Ropars J."/>
            <person name="Sedzielewska K."/>
            <person name="Noel J."/>
            <person name="Charron P."/>
            <person name="Farinelli L."/>
            <person name="Marton T."/>
            <person name="Kruger M."/>
            <person name="Pelin A."/>
            <person name="Brachmann A."/>
            <person name="Corradi N."/>
        </authorList>
    </citation>
    <scope>NUCLEOTIDE SEQUENCE [LARGE SCALE GENOMIC DNA]</scope>
    <source>
        <strain evidence="8 9">C2</strain>
    </source>
</reference>
<dbReference type="GO" id="GO:0005576">
    <property type="term" value="C:extracellular region"/>
    <property type="evidence" value="ECO:0007669"/>
    <property type="project" value="UniProtKB-SubCell"/>
</dbReference>
<name>A0A2I1ETY9_9GLOM</name>
<dbReference type="InterPro" id="IPR056304">
    <property type="entry name" value="Lip-like_C"/>
</dbReference>
<dbReference type="GO" id="GO:0016787">
    <property type="term" value="F:hydrolase activity"/>
    <property type="evidence" value="ECO:0007669"/>
    <property type="project" value="UniProtKB-KW"/>
</dbReference>
<evidence type="ECO:0000256" key="1">
    <source>
        <dbReference type="ARBA" id="ARBA00004613"/>
    </source>
</evidence>
<dbReference type="SUPFAM" id="SSF53474">
    <property type="entry name" value="alpha/beta-Hydrolases"/>
    <property type="match status" value="1"/>
</dbReference>
<dbReference type="OrthoDB" id="206848at2759"/>
<dbReference type="GO" id="GO:0006629">
    <property type="term" value="P:lipid metabolic process"/>
    <property type="evidence" value="ECO:0007669"/>
    <property type="project" value="UniProtKB-KW"/>
</dbReference>
<dbReference type="Gene3D" id="3.40.50.1820">
    <property type="entry name" value="alpha/beta hydrolase"/>
    <property type="match status" value="1"/>
</dbReference>
<dbReference type="VEuPathDB" id="FungiDB:RhiirFUN_026452"/>
<keyword evidence="4 8" id="KW-0378">Hydrolase</keyword>
<dbReference type="VEuPathDB" id="FungiDB:FUN_001484"/>
<dbReference type="Proteomes" id="UP000684084">
    <property type="component" value="Unassembled WGS sequence"/>
</dbReference>
<organism evidence="8 9">
    <name type="scientific">Rhizophagus irregularis</name>
    <dbReference type="NCBI Taxonomy" id="588596"/>
    <lineage>
        <taxon>Eukaryota</taxon>
        <taxon>Fungi</taxon>
        <taxon>Fungi incertae sedis</taxon>
        <taxon>Mucoromycota</taxon>
        <taxon>Glomeromycotina</taxon>
        <taxon>Glomeromycetes</taxon>
        <taxon>Glomerales</taxon>
        <taxon>Glomeraceae</taxon>
        <taxon>Rhizophagus</taxon>
    </lineage>
</organism>
<proteinExistence type="predicted"/>
<dbReference type="EMBL" id="LLXL01000572">
    <property type="protein sequence ID" value="PKK70860.1"/>
    <property type="molecule type" value="Genomic_DNA"/>
</dbReference>
<feature type="domain" description="Lipase-like C-terminal" evidence="6">
    <location>
        <begin position="269"/>
        <end position="377"/>
    </location>
</feature>
<evidence type="ECO:0000256" key="5">
    <source>
        <dbReference type="ARBA" id="ARBA00023098"/>
    </source>
</evidence>
<evidence type="ECO:0000256" key="3">
    <source>
        <dbReference type="ARBA" id="ARBA00022729"/>
    </source>
</evidence>
<dbReference type="PANTHER" id="PTHR34043:SF3">
    <property type="entry name" value="ALPHA_BETA-HYDROLASES SUPERFAMILY PROTEIN"/>
    <property type="match status" value="1"/>
</dbReference>
<reference evidence="8 9" key="2">
    <citation type="submission" date="2017-10" db="EMBL/GenBank/DDBJ databases">
        <title>Extensive intraspecific genome diversity in a model arbuscular mycorrhizal fungus.</title>
        <authorList>
            <person name="Chen E.C.H."/>
            <person name="Morin E."/>
            <person name="Baudet D."/>
            <person name="Noel J."/>
            <person name="Ndikumana S."/>
            <person name="Charron P."/>
            <person name="St-Onge C."/>
            <person name="Giorgi J."/>
            <person name="Grigoriev I.V."/>
            <person name="Roux C."/>
            <person name="Martin F.M."/>
            <person name="Corradi N."/>
        </authorList>
    </citation>
    <scope>NUCLEOTIDE SEQUENCE [LARGE SCALE GENOMIC DNA]</scope>
    <source>
        <strain evidence="8 9">C2</strain>
    </source>
</reference>
<dbReference type="VEuPathDB" id="FungiDB:RhiirA1_357020"/>
<evidence type="ECO:0000313" key="8">
    <source>
        <dbReference type="EMBL" id="PKK70860.1"/>
    </source>
</evidence>
<gene>
    <name evidence="7" type="ORF">CHRIB12_LOCUS14725</name>
    <name evidence="8" type="ORF">RhiirC2_745584</name>
</gene>
<accession>A0A2I1ETY9</accession>
<protein>
    <submittedName>
        <fullName evidence="8">Alpha/beta-hydrolase</fullName>
    </submittedName>
</protein>
<evidence type="ECO:0000256" key="4">
    <source>
        <dbReference type="ARBA" id="ARBA00022801"/>
    </source>
</evidence>
<sequence>MPPDPFENELNLANAPVPPSVNSVPPVVFVEGFMGSGKQKNWGPLAEIFKNTGIDQNCSRKLIFVKPGCCNSLHDRAIEIFYQIKGGRVDYGEEHAKEFGHARFGRRYKGFYPQWSASNPVHFLAHSLGGITIWKLQQLLACDIFPASLNPHPDMILSLTAVSTPFKGTQGVYLLGSTINPNNIIRPFSIGCWLGRFVHIYEYFNIQWLKELFYDFNVDHWNFYWKNVWGCAITEKEQQSDNDNQNTSEEIKQSVAGKTYGLLYCLYKSPWLYNKDNGPFDMTIHGMKIVNETSRIFPNTFYRSYVTTITCTENSIYHTPKPSLSLYYPIYYLSYKIGRFRFPEAYKQYQPITDEELPEWYENDGLCPIISQYHPFSCSPGYCTHHDGMPLSEKYKYQHSYQVSTKSRPNPVRGQWEVWKIEDTTHWSIIPVWYNDPKQMEFFVGYKEYLDQLDALHL</sequence>
<evidence type="ECO:0000259" key="6">
    <source>
        <dbReference type="Pfam" id="PF24708"/>
    </source>
</evidence>
<keyword evidence="2" id="KW-0964">Secreted</keyword>
<dbReference type="Proteomes" id="UP000233469">
    <property type="component" value="Unassembled WGS sequence"/>
</dbReference>
<dbReference type="AlphaFoldDB" id="A0A2I1ETY9"/>
<evidence type="ECO:0000313" key="7">
    <source>
        <dbReference type="EMBL" id="CAB5375124.1"/>
    </source>
</evidence>
<dbReference type="Pfam" id="PF24708">
    <property type="entry name" value="Lip_C"/>
    <property type="match status" value="2"/>
</dbReference>
<dbReference type="EMBL" id="CAGKOT010000034">
    <property type="protein sequence ID" value="CAB5375124.1"/>
    <property type="molecule type" value="Genomic_DNA"/>
</dbReference>
<evidence type="ECO:0000256" key="2">
    <source>
        <dbReference type="ARBA" id="ARBA00022525"/>
    </source>
</evidence>
<evidence type="ECO:0000313" key="9">
    <source>
        <dbReference type="Proteomes" id="UP000233469"/>
    </source>
</evidence>
<comment type="subcellular location">
    <subcellularLocation>
        <location evidence="1">Secreted</location>
    </subcellularLocation>
</comment>
<dbReference type="PANTHER" id="PTHR34043">
    <property type="entry name" value="ALPHA/BETA-HYDROLASES SUPERFAMILY PROTEIN"/>
    <property type="match status" value="1"/>
</dbReference>
<keyword evidence="3" id="KW-0732">Signal</keyword>